<dbReference type="Proteomes" id="UP001345963">
    <property type="component" value="Unassembled WGS sequence"/>
</dbReference>
<sequence>MMLPPPYFTEGMMYSCLTMVIVAKHFSFTFIRTCLQKLRSLSMTAFYPAFRVQTSSSLSVISAHVGLGFGSEWLITLFTSFSFCSGIDSHILHHVNPTGGTPQFSS</sequence>
<evidence type="ECO:0000313" key="2">
    <source>
        <dbReference type="Proteomes" id="UP001345963"/>
    </source>
</evidence>
<protein>
    <submittedName>
        <fullName evidence="1">Uncharacterized protein</fullName>
    </submittedName>
</protein>
<name>A0ABU7BV84_9TELE</name>
<gene>
    <name evidence="1" type="ORF">ATANTOWER_024561</name>
</gene>
<evidence type="ECO:0000313" key="1">
    <source>
        <dbReference type="EMBL" id="MED6254381.1"/>
    </source>
</evidence>
<proteinExistence type="predicted"/>
<accession>A0ABU7BV84</accession>
<organism evidence="1 2">
    <name type="scientific">Ataeniobius toweri</name>
    <dbReference type="NCBI Taxonomy" id="208326"/>
    <lineage>
        <taxon>Eukaryota</taxon>
        <taxon>Metazoa</taxon>
        <taxon>Chordata</taxon>
        <taxon>Craniata</taxon>
        <taxon>Vertebrata</taxon>
        <taxon>Euteleostomi</taxon>
        <taxon>Actinopterygii</taxon>
        <taxon>Neopterygii</taxon>
        <taxon>Teleostei</taxon>
        <taxon>Neoteleostei</taxon>
        <taxon>Acanthomorphata</taxon>
        <taxon>Ovalentaria</taxon>
        <taxon>Atherinomorphae</taxon>
        <taxon>Cyprinodontiformes</taxon>
        <taxon>Goodeidae</taxon>
        <taxon>Ataeniobius</taxon>
    </lineage>
</organism>
<dbReference type="EMBL" id="JAHUTI010069400">
    <property type="protein sequence ID" value="MED6254381.1"/>
    <property type="molecule type" value="Genomic_DNA"/>
</dbReference>
<keyword evidence="2" id="KW-1185">Reference proteome</keyword>
<reference evidence="1 2" key="1">
    <citation type="submission" date="2021-07" db="EMBL/GenBank/DDBJ databases">
        <authorList>
            <person name="Palmer J.M."/>
        </authorList>
    </citation>
    <scope>NUCLEOTIDE SEQUENCE [LARGE SCALE GENOMIC DNA]</scope>
    <source>
        <strain evidence="1 2">AT_MEX2019</strain>
        <tissue evidence="1">Muscle</tissue>
    </source>
</reference>
<comment type="caution">
    <text evidence="1">The sequence shown here is derived from an EMBL/GenBank/DDBJ whole genome shotgun (WGS) entry which is preliminary data.</text>
</comment>